<accession>C4J664</accession>
<evidence type="ECO:0000313" key="3">
    <source>
        <dbReference type="EMBL" id="ACR36664.1"/>
    </source>
</evidence>
<reference evidence="3" key="2">
    <citation type="submission" date="2012-06" db="EMBL/GenBank/DDBJ databases">
        <authorList>
            <person name="Yu Y."/>
            <person name="Currie J."/>
            <person name="Lomeli R."/>
            <person name="Angelova A."/>
            <person name="Collura K."/>
            <person name="Wissotski M."/>
            <person name="Campos D."/>
            <person name="Kudrna D."/>
            <person name="Golser W."/>
            <person name="Ashely E."/>
            <person name="Descour A."/>
            <person name="Fernandes J."/>
            <person name="Soderlund C."/>
            <person name="Walbot V."/>
        </authorList>
    </citation>
    <scope>NUCLEOTIDE SEQUENCE</scope>
    <source>
        <strain evidence="3">B73</strain>
    </source>
</reference>
<proteinExistence type="evidence at transcript level"/>
<keyword evidence="2" id="KW-0472">Membrane</keyword>
<dbReference type="EMBL" id="BT086311">
    <property type="protein sequence ID" value="ACR36664.1"/>
    <property type="molecule type" value="mRNA"/>
</dbReference>
<evidence type="ECO:0000256" key="1">
    <source>
        <dbReference type="SAM" id="MobiDB-lite"/>
    </source>
</evidence>
<evidence type="ECO:0000256" key="2">
    <source>
        <dbReference type="SAM" id="Phobius"/>
    </source>
</evidence>
<sequence length="124" mass="13097">MSIRHSTLLPWLQNGQEKTVSSLSIRFLGGGLAADFLFPMVQLLFFLAGARRRQGGGKGTGEDLGTWRRAAATTVAQLSQDKRIAGDGGSRATFSGGGYVALGSPPSPSAEFSERAVVWTKEPA</sequence>
<reference evidence="3" key="1">
    <citation type="journal article" date="2009" name="PLoS Genet.">
        <title>Sequencing, mapping, and analysis of 27,455 maize full-length cDNAs.</title>
        <authorList>
            <person name="Soderlund C."/>
            <person name="Descour A."/>
            <person name="Kudrna D."/>
            <person name="Bomhoff M."/>
            <person name="Boyd L."/>
            <person name="Currie J."/>
            <person name="Angelova A."/>
            <person name="Collura K."/>
            <person name="Wissotski M."/>
            <person name="Ashley E."/>
            <person name="Morrow D."/>
            <person name="Fernandes J."/>
            <person name="Walbot V."/>
            <person name="Yu Y."/>
        </authorList>
    </citation>
    <scope>NUCLEOTIDE SEQUENCE</scope>
    <source>
        <strain evidence="3">B73</strain>
    </source>
</reference>
<keyword evidence="2" id="KW-0812">Transmembrane</keyword>
<feature type="transmembrane region" description="Helical" evidence="2">
    <location>
        <begin position="27"/>
        <end position="48"/>
    </location>
</feature>
<feature type="region of interest" description="Disordered" evidence="1">
    <location>
        <begin position="105"/>
        <end position="124"/>
    </location>
</feature>
<name>C4J664_MAIZE</name>
<organism evidence="3">
    <name type="scientific">Zea mays</name>
    <name type="common">Maize</name>
    <dbReference type="NCBI Taxonomy" id="4577"/>
    <lineage>
        <taxon>Eukaryota</taxon>
        <taxon>Viridiplantae</taxon>
        <taxon>Streptophyta</taxon>
        <taxon>Embryophyta</taxon>
        <taxon>Tracheophyta</taxon>
        <taxon>Spermatophyta</taxon>
        <taxon>Magnoliopsida</taxon>
        <taxon>Liliopsida</taxon>
        <taxon>Poales</taxon>
        <taxon>Poaceae</taxon>
        <taxon>PACMAD clade</taxon>
        <taxon>Panicoideae</taxon>
        <taxon>Andropogonodae</taxon>
        <taxon>Andropogoneae</taxon>
        <taxon>Tripsacinae</taxon>
        <taxon>Zea</taxon>
    </lineage>
</organism>
<keyword evidence="2" id="KW-1133">Transmembrane helix</keyword>
<dbReference type="AlphaFoldDB" id="C4J664"/>
<protein>
    <submittedName>
        <fullName evidence="3">Uncharacterized protein</fullName>
    </submittedName>
</protein>